<evidence type="ECO:0000259" key="1">
    <source>
        <dbReference type="Pfam" id="PF07589"/>
    </source>
</evidence>
<dbReference type="Pfam" id="PF06707">
    <property type="entry name" value="DUF1194"/>
    <property type="match status" value="1"/>
</dbReference>
<organism evidence="2 3">
    <name type="scientific">Fischerella muscicola CCMEE 5323</name>
    <dbReference type="NCBI Taxonomy" id="2019572"/>
    <lineage>
        <taxon>Bacteria</taxon>
        <taxon>Bacillati</taxon>
        <taxon>Cyanobacteriota</taxon>
        <taxon>Cyanophyceae</taxon>
        <taxon>Nostocales</taxon>
        <taxon>Hapalosiphonaceae</taxon>
        <taxon>Fischerella</taxon>
    </lineage>
</organism>
<dbReference type="InterPro" id="IPR013424">
    <property type="entry name" value="Ice-binding_C"/>
</dbReference>
<feature type="domain" description="Ice-binding protein C-terminal" evidence="1">
    <location>
        <begin position="85"/>
        <end position="107"/>
    </location>
</feature>
<reference evidence="2 3" key="1">
    <citation type="submission" date="2017-08" db="EMBL/GenBank/DDBJ databases">
        <title>Genomes of Fischerella (Mastigocladus) sp. strains.</title>
        <authorList>
            <person name="Miller S.R."/>
        </authorList>
    </citation>
    <scope>NUCLEOTIDE SEQUENCE [LARGE SCALE GENOMIC DNA]</scope>
    <source>
        <strain evidence="2 3">CCMEE 5323</strain>
    </source>
</reference>
<comment type="caution">
    <text evidence="2">The sequence shown here is derived from an EMBL/GenBank/DDBJ whole genome shotgun (WGS) entry which is preliminary data.</text>
</comment>
<gene>
    <name evidence="2" type="ORF">CEN44_18570</name>
</gene>
<sequence length="118" mass="12485">MDVSGDGVENVTSDDGLRAARDRAVQAGIIINGLPIVTNDPDLDDYYKNNVIGGSDSFLIAANDFSDFGNAVTQKIGREIKPDKPVPEPITILGSLAAGGMGIVLRRQKKQKDTANSV</sequence>
<accession>A0A2N6JZW2</accession>
<keyword evidence="3" id="KW-1185">Reference proteome</keyword>
<dbReference type="EMBL" id="NRQW01000428">
    <property type="protein sequence ID" value="PLZ87028.1"/>
    <property type="molecule type" value="Genomic_DNA"/>
</dbReference>
<protein>
    <submittedName>
        <fullName evidence="2">PEP-CTERM sorting domain-containing protein</fullName>
    </submittedName>
</protein>
<dbReference type="RefSeq" id="WP_081589192.1">
    <property type="nucleotide sequence ID" value="NZ_CAWNVR010000545.1"/>
</dbReference>
<dbReference type="AlphaFoldDB" id="A0A2N6JZW2"/>
<name>A0A2N6JZW2_FISMU</name>
<dbReference type="Proteomes" id="UP000235036">
    <property type="component" value="Unassembled WGS sequence"/>
</dbReference>
<dbReference type="Pfam" id="PF07589">
    <property type="entry name" value="PEP-CTERM"/>
    <property type="match status" value="1"/>
</dbReference>
<dbReference type="NCBIfam" id="TIGR04155">
    <property type="entry name" value="cyano_PEP"/>
    <property type="match status" value="1"/>
</dbReference>
<evidence type="ECO:0000313" key="3">
    <source>
        <dbReference type="Proteomes" id="UP000235036"/>
    </source>
</evidence>
<dbReference type="InterPro" id="IPR026374">
    <property type="entry name" value="Cyano_PEP"/>
</dbReference>
<dbReference type="NCBIfam" id="TIGR02595">
    <property type="entry name" value="PEP_CTERM"/>
    <property type="match status" value="1"/>
</dbReference>
<proteinExistence type="predicted"/>
<dbReference type="InterPro" id="IPR010607">
    <property type="entry name" value="DUF1194"/>
</dbReference>
<evidence type="ECO:0000313" key="2">
    <source>
        <dbReference type="EMBL" id="PLZ87028.1"/>
    </source>
</evidence>